<keyword evidence="4 9" id="KW-0238">DNA-binding</keyword>
<dbReference type="InterPro" id="IPR002197">
    <property type="entry name" value="HTH_Fis"/>
</dbReference>
<dbReference type="InterPro" id="IPR011006">
    <property type="entry name" value="CheY-like_superfamily"/>
</dbReference>
<dbReference type="Gene3D" id="1.10.10.60">
    <property type="entry name" value="Homeodomain-like"/>
    <property type="match status" value="1"/>
</dbReference>
<proteinExistence type="predicted"/>
<dbReference type="SUPFAM" id="SSF52540">
    <property type="entry name" value="P-loop containing nucleoside triphosphate hydrolases"/>
    <property type="match status" value="1"/>
</dbReference>
<keyword evidence="5" id="KW-0804">Transcription</keyword>
<dbReference type="InterPro" id="IPR003593">
    <property type="entry name" value="AAA+_ATPase"/>
</dbReference>
<dbReference type="AlphaFoldDB" id="A0A3N2DNW4"/>
<keyword evidence="2" id="KW-0067">ATP-binding</keyword>
<dbReference type="PROSITE" id="PS00676">
    <property type="entry name" value="SIGMA54_INTERACT_2"/>
    <property type="match status" value="1"/>
</dbReference>
<dbReference type="GO" id="GO:0005524">
    <property type="term" value="F:ATP binding"/>
    <property type="evidence" value="ECO:0007669"/>
    <property type="project" value="UniProtKB-KW"/>
</dbReference>
<dbReference type="CDD" id="cd00009">
    <property type="entry name" value="AAA"/>
    <property type="match status" value="1"/>
</dbReference>
<dbReference type="InterPro" id="IPR027417">
    <property type="entry name" value="P-loop_NTPase"/>
</dbReference>
<evidence type="ECO:0000256" key="2">
    <source>
        <dbReference type="ARBA" id="ARBA00022840"/>
    </source>
</evidence>
<dbReference type="SMART" id="SM00448">
    <property type="entry name" value="REC"/>
    <property type="match status" value="1"/>
</dbReference>
<dbReference type="Pfam" id="PF02954">
    <property type="entry name" value="HTH_8"/>
    <property type="match status" value="1"/>
</dbReference>
<dbReference type="PROSITE" id="PS50110">
    <property type="entry name" value="RESPONSE_REGULATORY"/>
    <property type="match status" value="1"/>
</dbReference>
<dbReference type="Pfam" id="PF00158">
    <property type="entry name" value="Sigma54_activat"/>
    <property type="match status" value="1"/>
</dbReference>
<feature type="domain" description="Response regulatory" evidence="8">
    <location>
        <begin position="4"/>
        <end position="116"/>
    </location>
</feature>
<organism evidence="9 10">
    <name type="scientific">Sinobacterium caligoides</name>
    <dbReference type="NCBI Taxonomy" id="933926"/>
    <lineage>
        <taxon>Bacteria</taxon>
        <taxon>Pseudomonadati</taxon>
        <taxon>Pseudomonadota</taxon>
        <taxon>Gammaproteobacteria</taxon>
        <taxon>Cellvibrionales</taxon>
        <taxon>Spongiibacteraceae</taxon>
        <taxon>Sinobacterium</taxon>
    </lineage>
</organism>
<dbReference type="GO" id="GO:0000160">
    <property type="term" value="P:phosphorelay signal transduction system"/>
    <property type="evidence" value="ECO:0007669"/>
    <property type="project" value="InterPro"/>
</dbReference>
<dbReference type="Pfam" id="PF25601">
    <property type="entry name" value="AAA_lid_14"/>
    <property type="match status" value="1"/>
</dbReference>
<evidence type="ECO:0000256" key="1">
    <source>
        <dbReference type="ARBA" id="ARBA00022741"/>
    </source>
</evidence>
<gene>
    <name evidence="9" type="ORF">EDC56_1945</name>
</gene>
<dbReference type="InterPro" id="IPR002078">
    <property type="entry name" value="Sigma_54_int"/>
</dbReference>
<dbReference type="Gene3D" id="3.40.50.2300">
    <property type="match status" value="1"/>
</dbReference>
<evidence type="ECO:0000313" key="10">
    <source>
        <dbReference type="Proteomes" id="UP000275394"/>
    </source>
</evidence>
<keyword evidence="6" id="KW-0597">Phosphoprotein</keyword>
<dbReference type="Proteomes" id="UP000275394">
    <property type="component" value="Unassembled WGS sequence"/>
</dbReference>
<dbReference type="RefSeq" id="WP_123712288.1">
    <property type="nucleotide sequence ID" value="NZ_RKHR01000004.1"/>
</dbReference>
<dbReference type="InterPro" id="IPR058031">
    <property type="entry name" value="AAA_lid_NorR"/>
</dbReference>
<name>A0A3N2DNW4_9GAMM</name>
<dbReference type="PROSITE" id="PS00688">
    <property type="entry name" value="SIGMA54_INTERACT_3"/>
    <property type="match status" value="1"/>
</dbReference>
<dbReference type="GO" id="GO:0006355">
    <property type="term" value="P:regulation of DNA-templated transcription"/>
    <property type="evidence" value="ECO:0007669"/>
    <property type="project" value="InterPro"/>
</dbReference>
<feature type="domain" description="Sigma-54 factor interaction" evidence="7">
    <location>
        <begin position="137"/>
        <end position="367"/>
    </location>
</feature>
<evidence type="ECO:0000259" key="7">
    <source>
        <dbReference type="PROSITE" id="PS50045"/>
    </source>
</evidence>
<feature type="modified residue" description="4-aspartylphosphate" evidence="6">
    <location>
        <position position="53"/>
    </location>
</feature>
<evidence type="ECO:0000256" key="3">
    <source>
        <dbReference type="ARBA" id="ARBA00023015"/>
    </source>
</evidence>
<dbReference type="SMART" id="SM00382">
    <property type="entry name" value="AAA"/>
    <property type="match status" value="1"/>
</dbReference>
<dbReference type="PANTHER" id="PTHR32071:SF117">
    <property type="entry name" value="PTS-DEPENDENT DIHYDROXYACETONE KINASE OPERON REGULATORY PROTEIN-RELATED"/>
    <property type="match status" value="1"/>
</dbReference>
<dbReference type="PROSITE" id="PS50045">
    <property type="entry name" value="SIGMA54_INTERACT_4"/>
    <property type="match status" value="1"/>
</dbReference>
<evidence type="ECO:0000313" key="9">
    <source>
        <dbReference type="EMBL" id="ROS01503.1"/>
    </source>
</evidence>
<dbReference type="PANTHER" id="PTHR32071">
    <property type="entry name" value="TRANSCRIPTIONAL REGULATORY PROTEIN"/>
    <property type="match status" value="1"/>
</dbReference>
<keyword evidence="1" id="KW-0547">Nucleotide-binding</keyword>
<sequence>MAVEVLLVEATGVIAALWRKAALPHQYHLVVVTTGAEALRVNALLQANVILLDLQLANAMEILRALQRQQLNAAIMLFSRESIEPNKMDMLRLGVAEYITPPYDGRHLRAAVQRLSRLGSTDESSTIDVLAGRFHGFIGSSKIMQNVYRVVESASESKATVFITGESGTGKEVCALAIHRQSGRNKQGEFVAINCGAIPKDLMESELFGHVKGAFTGAIHHRQGAVEQADGGTLFLDEVCEMSLDLQVKLLRFLQTGNFHRVGSGDLQEVDVRIVCASNRTPLEQVQAGMFRKDLYYRLHVIPLHLPPLRERGDDIAMLSEYFLVKYAREEGKDFSIISSDAMQLLSAYGWPGNVRELQNWIRQMVVLNVSGQVTAGMLPAQVRSGSSVLRGEATVTAVDDEDDSLRPLWLMEKDYIERAVAQCDGNIPKAAAMLEVSASTIYRKKQAWASRELPC</sequence>
<dbReference type="SUPFAM" id="SSF46689">
    <property type="entry name" value="Homeodomain-like"/>
    <property type="match status" value="1"/>
</dbReference>
<dbReference type="Gene3D" id="1.10.8.60">
    <property type="match status" value="1"/>
</dbReference>
<accession>A0A3N2DNW4</accession>
<dbReference type="Gene3D" id="3.40.50.300">
    <property type="entry name" value="P-loop containing nucleotide triphosphate hydrolases"/>
    <property type="match status" value="1"/>
</dbReference>
<dbReference type="Pfam" id="PF00072">
    <property type="entry name" value="Response_reg"/>
    <property type="match status" value="1"/>
</dbReference>
<dbReference type="OrthoDB" id="9804019at2"/>
<dbReference type="SUPFAM" id="SSF52172">
    <property type="entry name" value="CheY-like"/>
    <property type="match status" value="1"/>
</dbReference>
<dbReference type="InterPro" id="IPR025944">
    <property type="entry name" value="Sigma_54_int_dom_CS"/>
</dbReference>
<dbReference type="InterPro" id="IPR009057">
    <property type="entry name" value="Homeodomain-like_sf"/>
</dbReference>
<dbReference type="GO" id="GO:0043565">
    <property type="term" value="F:sequence-specific DNA binding"/>
    <property type="evidence" value="ECO:0007669"/>
    <property type="project" value="InterPro"/>
</dbReference>
<evidence type="ECO:0000256" key="4">
    <source>
        <dbReference type="ARBA" id="ARBA00023125"/>
    </source>
</evidence>
<dbReference type="FunFam" id="3.40.50.300:FF:000006">
    <property type="entry name" value="DNA-binding transcriptional regulator NtrC"/>
    <property type="match status" value="1"/>
</dbReference>
<keyword evidence="3" id="KW-0805">Transcription regulation</keyword>
<dbReference type="InterPro" id="IPR025943">
    <property type="entry name" value="Sigma_54_int_dom_ATP-bd_2"/>
</dbReference>
<evidence type="ECO:0000259" key="8">
    <source>
        <dbReference type="PROSITE" id="PS50110"/>
    </source>
</evidence>
<evidence type="ECO:0000256" key="5">
    <source>
        <dbReference type="ARBA" id="ARBA00023163"/>
    </source>
</evidence>
<dbReference type="InterPro" id="IPR001789">
    <property type="entry name" value="Sig_transdc_resp-reg_receiver"/>
</dbReference>
<keyword evidence="10" id="KW-1185">Reference proteome</keyword>
<comment type="caution">
    <text evidence="9">The sequence shown here is derived from an EMBL/GenBank/DDBJ whole genome shotgun (WGS) entry which is preliminary data.</text>
</comment>
<protein>
    <submittedName>
        <fullName evidence="9">DNA-binding NtrC family response regulator</fullName>
    </submittedName>
</protein>
<dbReference type="EMBL" id="RKHR01000004">
    <property type="protein sequence ID" value="ROS01503.1"/>
    <property type="molecule type" value="Genomic_DNA"/>
</dbReference>
<reference evidence="9 10" key="1">
    <citation type="submission" date="2018-11" db="EMBL/GenBank/DDBJ databases">
        <title>Genomic Encyclopedia of Type Strains, Phase IV (KMG-IV): sequencing the most valuable type-strain genomes for metagenomic binning, comparative biology and taxonomic classification.</title>
        <authorList>
            <person name="Goeker M."/>
        </authorList>
    </citation>
    <scope>NUCLEOTIDE SEQUENCE [LARGE SCALE GENOMIC DNA]</scope>
    <source>
        <strain evidence="9 10">DSM 100316</strain>
    </source>
</reference>
<evidence type="ECO:0000256" key="6">
    <source>
        <dbReference type="PROSITE-ProRule" id="PRU00169"/>
    </source>
</evidence>